<keyword evidence="2" id="KW-0808">Transferase</keyword>
<organism evidence="2 3">
    <name type="scientific">Chelatococcus caeni</name>
    <dbReference type="NCBI Taxonomy" id="1348468"/>
    <lineage>
        <taxon>Bacteria</taxon>
        <taxon>Pseudomonadati</taxon>
        <taxon>Pseudomonadota</taxon>
        <taxon>Alphaproteobacteria</taxon>
        <taxon>Hyphomicrobiales</taxon>
        <taxon>Chelatococcaceae</taxon>
        <taxon>Chelatococcus</taxon>
    </lineage>
</organism>
<dbReference type="GO" id="GO:0032259">
    <property type="term" value="P:methylation"/>
    <property type="evidence" value="ECO:0007669"/>
    <property type="project" value="UniProtKB-KW"/>
</dbReference>
<dbReference type="PANTHER" id="PTHR43861">
    <property type="entry name" value="TRANS-ACONITATE 2-METHYLTRANSFERASE-RELATED"/>
    <property type="match status" value="1"/>
</dbReference>
<dbReference type="InterPro" id="IPR029063">
    <property type="entry name" value="SAM-dependent_MTases_sf"/>
</dbReference>
<dbReference type="Gene3D" id="3.40.50.150">
    <property type="entry name" value="Vaccinia Virus protein VP39"/>
    <property type="match status" value="1"/>
</dbReference>
<proteinExistence type="predicted"/>
<evidence type="ECO:0000313" key="2">
    <source>
        <dbReference type="EMBL" id="MBB4015828.1"/>
    </source>
</evidence>
<keyword evidence="2" id="KW-0489">Methyltransferase</keyword>
<gene>
    <name evidence="2" type="ORF">GGR16_000834</name>
</gene>
<dbReference type="PANTHER" id="PTHR43861:SF1">
    <property type="entry name" value="TRANS-ACONITATE 2-METHYLTRANSFERASE"/>
    <property type="match status" value="1"/>
</dbReference>
<dbReference type="RefSeq" id="WP_019402805.1">
    <property type="nucleotide sequence ID" value="NZ_JACIEN010000001.1"/>
</dbReference>
<accession>A0A840BWH8</accession>
<protein>
    <submittedName>
        <fullName evidence="2">SAM-dependent methyltransferase</fullName>
    </submittedName>
</protein>
<dbReference type="Proteomes" id="UP000577362">
    <property type="component" value="Unassembled WGS sequence"/>
</dbReference>
<dbReference type="Pfam" id="PF08241">
    <property type="entry name" value="Methyltransf_11"/>
    <property type="match status" value="1"/>
</dbReference>
<evidence type="ECO:0000313" key="3">
    <source>
        <dbReference type="Proteomes" id="UP000577362"/>
    </source>
</evidence>
<name>A0A840BWH8_9HYPH</name>
<feature type="domain" description="Methyltransferase type 11" evidence="1">
    <location>
        <begin position="47"/>
        <end position="141"/>
    </location>
</feature>
<dbReference type="GO" id="GO:0008757">
    <property type="term" value="F:S-adenosylmethionine-dependent methyltransferase activity"/>
    <property type="evidence" value="ECO:0007669"/>
    <property type="project" value="InterPro"/>
</dbReference>
<dbReference type="InterPro" id="IPR013216">
    <property type="entry name" value="Methyltransf_11"/>
</dbReference>
<sequence length="243" mass="27194">MAQNIYDDPTFFAGYSGLPRSVDGLAAAPEWPALRALLPDMTGLRVVDLGCGFGWFCRFAREAGAARVLGLDISERMLTRARGETRDNGITYERADLEHLDLPQAVFDLAYSSLALHYVEDLGRLFATVHRALVPGARFVFSIEHPIFMASRRPGWITDAEGHKSWPVDSYHLEGPRRTDWLAEGVLKYHRTLGTTLNLLIRNGFAIRHVEDFAPSEADIAARPDLAEERERPMFLLVAADRA</sequence>
<dbReference type="CDD" id="cd02440">
    <property type="entry name" value="AdoMet_MTases"/>
    <property type="match status" value="1"/>
</dbReference>
<dbReference type="AlphaFoldDB" id="A0A840BWH8"/>
<dbReference type="SUPFAM" id="SSF53335">
    <property type="entry name" value="S-adenosyl-L-methionine-dependent methyltransferases"/>
    <property type="match status" value="1"/>
</dbReference>
<comment type="caution">
    <text evidence="2">The sequence shown here is derived from an EMBL/GenBank/DDBJ whole genome shotgun (WGS) entry which is preliminary data.</text>
</comment>
<evidence type="ECO:0000259" key="1">
    <source>
        <dbReference type="Pfam" id="PF08241"/>
    </source>
</evidence>
<keyword evidence="3" id="KW-1185">Reference proteome</keyword>
<reference evidence="2 3" key="1">
    <citation type="submission" date="2020-08" db="EMBL/GenBank/DDBJ databases">
        <title>Genomic Encyclopedia of Type Strains, Phase IV (KMG-IV): sequencing the most valuable type-strain genomes for metagenomic binning, comparative biology and taxonomic classification.</title>
        <authorList>
            <person name="Goeker M."/>
        </authorList>
    </citation>
    <scope>NUCLEOTIDE SEQUENCE [LARGE SCALE GENOMIC DNA]</scope>
    <source>
        <strain evidence="2 3">DSM 103737</strain>
    </source>
</reference>
<dbReference type="EMBL" id="JACIEN010000001">
    <property type="protein sequence ID" value="MBB4015828.1"/>
    <property type="molecule type" value="Genomic_DNA"/>
</dbReference>